<dbReference type="InterPro" id="IPR036726">
    <property type="entry name" value="GTP1_OBG_dom_sf"/>
</dbReference>
<reference evidence="2 3" key="1">
    <citation type="submission" date="2021-04" db="EMBL/GenBank/DDBJ databases">
        <authorList>
            <person name="Bliznina A."/>
        </authorList>
    </citation>
    <scope>NUCLEOTIDE SEQUENCE [LARGE SCALE GENOMIC DNA]</scope>
</reference>
<dbReference type="InterPro" id="IPR045086">
    <property type="entry name" value="OBG_GTPase"/>
</dbReference>
<dbReference type="SUPFAM" id="SSF82051">
    <property type="entry name" value="Obg GTP-binding protein N-terminal domain"/>
    <property type="match status" value="1"/>
</dbReference>
<dbReference type="Pfam" id="PF01018">
    <property type="entry name" value="GTP1_OBG"/>
    <property type="match status" value="1"/>
</dbReference>
<dbReference type="Gene3D" id="3.40.50.300">
    <property type="entry name" value="P-loop containing nucleotide triphosphate hydrolases"/>
    <property type="match status" value="1"/>
</dbReference>
<dbReference type="PROSITE" id="PS51883">
    <property type="entry name" value="OBG"/>
    <property type="match status" value="1"/>
</dbReference>
<keyword evidence="3" id="KW-1185">Reference proteome</keyword>
<dbReference type="EMBL" id="OU015568">
    <property type="protein sequence ID" value="CAG5091647.1"/>
    <property type="molecule type" value="Genomic_DNA"/>
</dbReference>
<gene>
    <name evidence="2" type="ORF">OKIOD_LOCUS4738</name>
</gene>
<dbReference type="Pfam" id="PF01926">
    <property type="entry name" value="MMR_HSR1"/>
    <property type="match status" value="1"/>
</dbReference>
<dbReference type="Gene3D" id="3.90.930.12">
    <property type="entry name" value="Ribosomal protein L6, alpha-beta domain"/>
    <property type="match status" value="2"/>
</dbReference>
<dbReference type="Proteomes" id="UP001158576">
    <property type="component" value="Chromosome PAR"/>
</dbReference>
<evidence type="ECO:0000313" key="2">
    <source>
        <dbReference type="EMBL" id="CAG5091647.1"/>
    </source>
</evidence>
<dbReference type="InterPro" id="IPR006169">
    <property type="entry name" value="GTP1_OBG_dom"/>
</dbReference>
<feature type="domain" description="Obg" evidence="1">
    <location>
        <begin position="110"/>
        <end position="265"/>
    </location>
</feature>
<dbReference type="PROSITE" id="PS00700">
    <property type="entry name" value="RIBOSOMAL_L6_2"/>
    <property type="match status" value="1"/>
</dbReference>
<sequence length="637" mass="70789">MSFLRSFSRVNSLVLKRASSNSKFVLGQVVDGKLVEHIFEEKEVKSLLSSVVEASIDGELHYIFPYPARKHLGTQEGTIISLRRTPKGCVRRVRWVQMRGYSKLEQYLFENYKDHHFCQFNGGDGGKGAVYFSRDAQNAYMGPTGGNGGRGGNIWLRASSKLSSLTHLKEIYTAQDGRNGGKDHQYGRNGKDLTIEVPIGTLVKNAQGSVIVDLVNNGDGFLIASGGAGGFGNKEFANVDNPTPRNALPGEEGEIVNAEIELRSIADFGLVGLPNAGKSSLTMTITNTDLEVSDIPGTTLIPHLGHLTYRDKVSLSIADLPGIEPDQPRATRFLQHCARCVSLIYLIDGDDFHEQHAVEQFYTIRKHLADYDAKINAEVRELELAKSQFQDRFDSSSFDEKDERYSSLAEKPFIVCISKADQPGNEYRAKMLNDELKNFEDKALYYPKYLHHSQEVTVDAACTVEVKARIVKVTGPRGSLEKNFRHLKVEMKQTGPRSILVEKWMGSSKDRAAVRTVCSHISNMSKGVTLGFRYKLRSAYAHFPINCAVVQGGAVLEVRNFLGEKFLRVVPMAEGVTVEISKEMKDQLYVSGNDIEAVSKSAARIQQSTTVKNKDIRKFLDGIYVSEKTTIEQPADE</sequence>
<dbReference type="InterPro" id="IPR006073">
    <property type="entry name" value="GTP-bd"/>
</dbReference>
<dbReference type="PRINTS" id="PR00326">
    <property type="entry name" value="GTP1OBG"/>
</dbReference>
<protein>
    <submittedName>
        <fullName evidence="2">Oidioi.mRNA.OKI2018_I69.PAR.g13180.t1.cds</fullName>
    </submittedName>
</protein>
<dbReference type="SUPFAM" id="SSF52540">
    <property type="entry name" value="P-loop containing nucleoside triphosphate hydrolases"/>
    <property type="match status" value="1"/>
</dbReference>
<evidence type="ECO:0000313" key="3">
    <source>
        <dbReference type="Proteomes" id="UP001158576"/>
    </source>
</evidence>
<proteinExistence type="predicted"/>
<dbReference type="SUPFAM" id="SSF56053">
    <property type="entry name" value="Ribosomal protein L6"/>
    <property type="match status" value="2"/>
</dbReference>
<accession>A0ABN7S8U7</accession>
<dbReference type="Gene3D" id="2.70.210.12">
    <property type="entry name" value="GTP1/OBG domain"/>
    <property type="match status" value="1"/>
</dbReference>
<organism evidence="2 3">
    <name type="scientific">Oikopleura dioica</name>
    <name type="common">Tunicate</name>
    <dbReference type="NCBI Taxonomy" id="34765"/>
    <lineage>
        <taxon>Eukaryota</taxon>
        <taxon>Metazoa</taxon>
        <taxon>Chordata</taxon>
        <taxon>Tunicata</taxon>
        <taxon>Appendicularia</taxon>
        <taxon>Copelata</taxon>
        <taxon>Oikopleuridae</taxon>
        <taxon>Oikopleura</taxon>
    </lineage>
</organism>
<dbReference type="InterPro" id="IPR027417">
    <property type="entry name" value="P-loop_NTPase"/>
</dbReference>
<dbReference type="PANTHER" id="PTHR11702:SF31">
    <property type="entry name" value="MITOCHONDRIAL RIBOSOME-ASSOCIATED GTPASE 2"/>
    <property type="match status" value="1"/>
</dbReference>
<dbReference type="InterPro" id="IPR002359">
    <property type="entry name" value="Ribosomal_uL6_CS2"/>
</dbReference>
<evidence type="ECO:0000259" key="1">
    <source>
        <dbReference type="PROSITE" id="PS51883"/>
    </source>
</evidence>
<name>A0ABN7S8U7_OIKDI</name>
<dbReference type="InterPro" id="IPR020040">
    <property type="entry name" value="Ribosomal_uL6_a/b-dom"/>
</dbReference>
<dbReference type="Pfam" id="PF00347">
    <property type="entry name" value="Ribosomal_L6"/>
    <property type="match status" value="2"/>
</dbReference>
<dbReference type="InterPro" id="IPR036789">
    <property type="entry name" value="Ribosomal_uL6-like_a/b-dom_sf"/>
</dbReference>
<dbReference type="PANTHER" id="PTHR11702">
    <property type="entry name" value="DEVELOPMENTALLY REGULATED GTP-BINDING PROTEIN-RELATED"/>
    <property type="match status" value="1"/>
</dbReference>